<keyword evidence="5 6" id="KW-0472">Membrane</keyword>
<evidence type="ECO:0000259" key="7">
    <source>
        <dbReference type="Pfam" id="PF04893"/>
    </source>
</evidence>
<evidence type="ECO:0000256" key="5">
    <source>
        <dbReference type="ARBA" id="ARBA00023136"/>
    </source>
</evidence>
<dbReference type="Pfam" id="PF04893">
    <property type="entry name" value="Yip1"/>
    <property type="match status" value="1"/>
</dbReference>
<reference evidence="8" key="1">
    <citation type="submission" date="2021-01" db="EMBL/GenBank/DDBJ databases">
        <authorList>
            <person name="Corre E."/>
            <person name="Pelletier E."/>
            <person name="Niang G."/>
            <person name="Scheremetjew M."/>
            <person name="Finn R."/>
            <person name="Kale V."/>
            <person name="Holt S."/>
            <person name="Cochrane G."/>
            <person name="Meng A."/>
            <person name="Brown T."/>
            <person name="Cohen L."/>
        </authorList>
    </citation>
    <scope>NUCLEOTIDE SEQUENCE</scope>
    <source>
        <strain evidence="8">CCMP645</strain>
    </source>
</reference>
<dbReference type="InterPro" id="IPR045231">
    <property type="entry name" value="Yip1/4-like"/>
</dbReference>
<feature type="transmembrane region" description="Helical" evidence="6">
    <location>
        <begin position="252"/>
        <end position="276"/>
    </location>
</feature>
<evidence type="ECO:0000256" key="6">
    <source>
        <dbReference type="RuleBase" id="RU361264"/>
    </source>
</evidence>
<feature type="domain" description="Yip1" evidence="7">
    <location>
        <begin position="164"/>
        <end position="299"/>
    </location>
</feature>
<accession>A0A7S4EV80</accession>
<dbReference type="GO" id="GO:0048280">
    <property type="term" value="P:vesicle fusion with Golgi apparatus"/>
    <property type="evidence" value="ECO:0007669"/>
    <property type="project" value="TreeGrafter"/>
</dbReference>
<evidence type="ECO:0000256" key="1">
    <source>
        <dbReference type="ARBA" id="ARBA00004141"/>
    </source>
</evidence>
<keyword evidence="3 6" id="KW-0812">Transmembrane</keyword>
<organism evidence="8">
    <name type="scientific">Chrysotila carterae</name>
    <name type="common">Marine alga</name>
    <name type="synonym">Syracosphaera carterae</name>
    <dbReference type="NCBI Taxonomy" id="13221"/>
    <lineage>
        <taxon>Eukaryota</taxon>
        <taxon>Haptista</taxon>
        <taxon>Haptophyta</taxon>
        <taxon>Prymnesiophyceae</taxon>
        <taxon>Isochrysidales</taxon>
        <taxon>Isochrysidaceae</taxon>
        <taxon>Chrysotila</taxon>
    </lineage>
</organism>
<evidence type="ECO:0000256" key="3">
    <source>
        <dbReference type="ARBA" id="ARBA00022692"/>
    </source>
</evidence>
<dbReference type="PANTHER" id="PTHR21236">
    <property type="entry name" value="GOLGI MEMBRANE PROTEIN YIP1"/>
    <property type="match status" value="1"/>
</dbReference>
<evidence type="ECO:0000256" key="2">
    <source>
        <dbReference type="ARBA" id="ARBA00010596"/>
    </source>
</evidence>
<protein>
    <recommendedName>
        <fullName evidence="6">Protein YIPF</fullName>
    </recommendedName>
</protein>
<dbReference type="AlphaFoldDB" id="A0A7S4EV80"/>
<evidence type="ECO:0000313" key="8">
    <source>
        <dbReference type="EMBL" id="CAE0755239.1"/>
    </source>
</evidence>
<dbReference type="EMBL" id="HBIZ01012946">
    <property type="protein sequence ID" value="CAE0755239.1"/>
    <property type="molecule type" value="Transcribed_RNA"/>
</dbReference>
<comment type="similarity">
    <text evidence="2 6">Belongs to the YIP1 family.</text>
</comment>
<dbReference type="GO" id="GO:0005802">
    <property type="term" value="C:trans-Golgi network"/>
    <property type="evidence" value="ECO:0007669"/>
    <property type="project" value="TreeGrafter"/>
</dbReference>
<keyword evidence="4 6" id="KW-1133">Transmembrane helix</keyword>
<comment type="caution">
    <text evidence="6">Lacks conserved residue(s) required for the propagation of feature annotation.</text>
</comment>
<proteinExistence type="inferred from homology"/>
<dbReference type="GO" id="GO:0006888">
    <property type="term" value="P:endoplasmic reticulum to Golgi vesicle-mediated transport"/>
    <property type="evidence" value="ECO:0007669"/>
    <property type="project" value="InterPro"/>
</dbReference>
<sequence>MRREEDAPLLGQGFEHMGGRMGGYPEGPTGIYMGGQVSNLTNGQIGGPMSSYMNSGAPNGWQQAGTEQNWQRVHGQGQGGSQFSAQMGENPQTNGQMFTGPMNAPNAQTPNGRSGILPRNISATLLGEGEADEPPILEELGINFEHIYRKTLSVLWPQRSKLDQEVINDSDFAGPMIFCLVLGVLLLFKGKVHFGYIYGVFTTGLLGLWAVFNLMSSKGIDVYRTASVMGYCLLPIVILAALSIPFDVRGAAGLVLIPLAVLWCSNAAALFFVVALEADDRRWLLAYPVMLFYTCFALITIF</sequence>
<feature type="transmembrane region" description="Helical" evidence="6">
    <location>
        <begin position="196"/>
        <end position="216"/>
    </location>
</feature>
<dbReference type="InterPro" id="IPR006977">
    <property type="entry name" value="Yip1_dom"/>
</dbReference>
<evidence type="ECO:0000256" key="4">
    <source>
        <dbReference type="ARBA" id="ARBA00022989"/>
    </source>
</evidence>
<name>A0A7S4EV80_CHRCT</name>
<dbReference type="GO" id="GO:0000139">
    <property type="term" value="C:Golgi membrane"/>
    <property type="evidence" value="ECO:0007669"/>
    <property type="project" value="UniProtKB-SubCell"/>
</dbReference>
<feature type="transmembrane region" description="Helical" evidence="6">
    <location>
        <begin position="228"/>
        <end position="246"/>
    </location>
</feature>
<feature type="transmembrane region" description="Helical" evidence="6">
    <location>
        <begin position="283"/>
        <end position="301"/>
    </location>
</feature>
<gene>
    <name evidence="8" type="ORF">PCAR00345_LOCUS7826</name>
</gene>
<dbReference type="PANTHER" id="PTHR21236:SF2">
    <property type="entry name" value="PROTEIN YIPF"/>
    <property type="match status" value="1"/>
</dbReference>
<comment type="subcellular location">
    <subcellularLocation>
        <location evidence="6">Golgi apparatus membrane</location>
        <topology evidence="6">Multi-pass membrane protein</topology>
    </subcellularLocation>
    <subcellularLocation>
        <location evidence="1">Membrane</location>
        <topology evidence="1">Multi-pass membrane protein</topology>
    </subcellularLocation>
</comment>